<gene>
    <name evidence="1" type="ORF">SI7747_04004723</name>
</gene>
<sequence length="199" mass="22682">MSELGQLCSYLGIEVAQEGARITLSQRAYALKILDIARMRECNPVHTLLEARIKFSQQNLGSSIDSAHFRSLIGSLRYLTHSRPDLIFSVGLLSRFMENPTSEHLSGIKWILRYVRETIDYDLVYEKGQTEAKLVNYSDSDFAGDEEDRKSTSRHAFFLGDMLISWASEVKISSSIFMLGRVYCCHYCRMSGRVAESIF</sequence>
<protein>
    <submittedName>
        <fullName evidence="1">Uncharacterized protein</fullName>
    </submittedName>
</protein>
<proteinExistence type="predicted"/>
<name>A0A7I8ILI4_SPIIN</name>
<dbReference type="PANTHER" id="PTHR11439:SF515">
    <property type="entry name" value="GAG-POL POLYPROTEIN"/>
    <property type="match status" value="1"/>
</dbReference>
<dbReference type="AlphaFoldDB" id="A0A7I8ILI4"/>
<dbReference type="EMBL" id="CACRZD030000004">
    <property type="protein sequence ID" value="CAA6658276.1"/>
    <property type="molecule type" value="Genomic_DNA"/>
</dbReference>
<evidence type="ECO:0000313" key="1">
    <source>
        <dbReference type="EMBL" id="CAA2618556.1"/>
    </source>
</evidence>
<dbReference type="Proteomes" id="UP001189122">
    <property type="component" value="Unassembled WGS sequence"/>
</dbReference>
<dbReference type="PANTHER" id="PTHR11439">
    <property type="entry name" value="GAG-POL-RELATED RETROTRANSPOSON"/>
    <property type="match status" value="1"/>
</dbReference>
<dbReference type="EMBL" id="LR743591">
    <property type="protein sequence ID" value="CAA2618556.1"/>
    <property type="molecule type" value="Genomic_DNA"/>
</dbReference>
<evidence type="ECO:0000313" key="2">
    <source>
        <dbReference type="Proteomes" id="UP001189122"/>
    </source>
</evidence>
<keyword evidence="2" id="KW-1185">Reference proteome</keyword>
<reference evidence="1 2" key="1">
    <citation type="submission" date="2019-12" db="EMBL/GenBank/DDBJ databases">
        <authorList>
            <person name="Scholz U."/>
            <person name="Mascher M."/>
            <person name="Fiebig A."/>
        </authorList>
    </citation>
    <scope>NUCLEOTIDE SEQUENCE</scope>
</reference>
<accession>A0A7I8ILI4</accession>
<organism evidence="1">
    <name type="scientific">Spirodela intermedia</name>
    <name type="common">Intermediate duckweed</name>
    <dbReference type="NCBI Taxonomy" id="51605"/>
    <lineage>
        <taxon>Eukaryota</taxon>
        <taxon>Viridiplantae</taxon>
        <taxon>Streptophyta</taxon>
        <taxon>Embryophyta</taxon>
        <taxon>Tracheophyta</taxon>
        <taxon>Spermatophyta</taxon>
        <taxon>Magnoliopsida</taxon>
        <taxon>Liliopsida</taxon>
        <taxon>Araceae</taxon>
        <taxon>Lemnoideae</taxon>
        <taxon>Spirodela</taxon>
    </lineage>
</organism>